<evidence type="ECO:0000256" key="8">
    <source>
        <dbReference type="ARBA" id="ARBA00022741"/>
    </source>
</evidence>
<dbReference type="InterPro" id="IPR017441">
    <property type="entry name" value="Protein_kinase_ATP_BS"/>
</dbReference>
<evidence type="ECO:0000256" key="7">
    <source>
        <dbReference type="ARBA" id="ARBA00022679"/>
    </source>
</evidence>
<comment type="subunit">
    <text evidence="2">Component of the EKC/KEOPS complex composed of at least BUD32, CGI121, GON7, KAE1 and PCC1; the whole complex dimerizes.</text>
</comment>
<evidence type="ECO:0000256" key="5">
    <source>
        <dbReference type="ARBA" id="ARBA00019973"/>
    </source>
</evidence>
<evidence type="ECO:0000256" key="11">
    <source>
        <dbReference type="ARBA" id="ARBA00030980"/>
    </source>
</evidence>
<dbReference type="InterPro" id="IPR011009">
    <property type="entry name" value="Kinase-like_dom_sf"/>
</dbReference>
<dbReference type="SUPFAM" id="SSF56112">
    <property type="entry name" value="Protein kinase-like (PK-like)"/>
    <property type="match status" value="1"/>
</dbReference>
<reference evidence="18" key="1">
    <citation type="journal article" date="2023" name="Mol. Phylogenet. Evol.">
        <title>Genome-scale phylogeny and comparative genomics of the fungal order Sordariales.</title>
        <authorList>
            <person name="Hensen N."/>
            <person name="Bonometti L."/>
            <person name="Westerberg I."/>
            <person name="Brannstrom I.O."/>
            <person name="Guillou S."/>
            <person name="Cros-Aarteil S."/>
            <person name="Calhoun S."/>
            <person name="Haridas S."/>
            <person name="Kuo A."/>
            <person name="Mondo S."/>
            <person name="Pangilinan J."/>
            <person name="Riley R."/>
            <person name="LaButti K."/>
            <person name="Andreopoulos B."/>
            <person name="Lipzen A."/>
            <person name="Chen C."/>
            <person name="Yan M."/>
            <person name="Daum C."/>
            <person name="Ng V."/>
            <person name="Clum A."/>
            <person name="Steindorff A."/>
            <person name="Ohm R.A."/>
            <person name="Martin F."/>
            <person name="Silar P."/>
            <person name="Natvig D.O."/>
            <person name="Lalanne C."/>
            <person name="Gautier V."/>
            <person name="Ament-Velasquez S.L."/>
            <person name="Kruys A."/>
            <person name="Hutchinson M.I."/>
            <person name="Powell A.J."/>
            <person name="Barry K."/>
            <person name="Miller A.N."/>
            <person name="Grigoriev I.V."/>
            <person name="Debuchy R."/>
            <person name="Gladieux P."/>
            <person name="Hiltunen Thoren M."/>
            <person name="Johannesson H."/>
        </authorList>
    </citation>
    <scope>NUCLEOTIDE SEQUENCE</scope>
    <source>
        <strain evidence="18">CBS 508.74</strain>
    </source>
</reference>
<dbReference type="GO" id="GO:0004674">
    <property type="term" value="F:protein serine/threonine kinase activity"/>
    <property type="evidence" value="ECO:0007669"/>
    <property type="project" value="UniProtKB-KW"/>
</dbReference>
<dbReference type="Proteomes" id="UP001302812">
    <property type="component" value="Unassembled WGS sequence"/>
</dbReference>
<feature type="region of interest" description="Disordered" evidence="16">
    <location>
        <begin position="545"/>
        <end position="603"/>
    </location>
</feature>
<comment type="catalytic activity">
    <reaction evidence="13">
        <text>L-threonyl-[protein] + ATP = O-phospho-L-threonyl-[protein] + ADP + H(+)</text>
        <dbReference type="Rhea" id="RHEA:46608"/>
        <dbReference type="Rhea" id="RHEA-COMP:11060"/>
        <dbReference type="Rhea" id="RHEA-COMP:11605"/>
        <dbReference type="ChEBI" id="CHEBI:15378"/>
        <dbReference type="ChEBI" id="CHEBI:30013"/>
        <dbReference type="ChEBI" id="CHEBI:30616"/>
        <dbReference type="ChEBI" id="CHEBI:61977"/>
        <dbReference type="ChEBI" id="CHEBI:456216"/>
        <dbReference type="EC" id="2.7.11.1"/>
    </reaction>
</comment>
<evidence type="ECO:0000256" key="15">
    <source>
        <dbReference type="PROSITE-ProRule" id="PRU10141"/>
    </source>
</evidence>
<dbReference type="AlphaFoldDB" id="A0AAN6QEZ5"/>
<feature type="compositionally biased region" description="Polar residues" evidence="16">
    <location>
        <begin position="9"/>
        <end position="20"/>
    </location>
</feature>
<keyword evidence="7" id="KW-0808">Transferase</keyword>
<dbReference type="PROSITE" id="PS50011">
    <property type="entry name" value="PROTEIN_KINASE_DOM"/>
    <property type="match status" value="1"/>
</dbReference>
<evidence type="ECO:0000256" key="12">
    <source>
        <dbReference type="ARBA" id="ARBA00033194"/>
    </source>
</evidence>
<dbReference type="GO" id="GO:0005634">
    <property type="term" value="C:nucleus"/>
    <property type="evidence" value="ECO:0007669"/>
    <property type="project" value="TreeGrafter"/>
</dbReference>
<evidence type="ECO:0000256" key="10">
    <source>
        <dbReference type="ARBA" id="ARBA00022840"/>
    </source>
</evidence>
<evidence type="ECO:0000259" key="17">
    <source>
        <dbReference type="PROSITE" id="PS50011"/>
    </source>
</evidence>
<evidence type="ECO:0000256" key="4">
    <source>
        <dbReference type="ARBA" id="ARBA00013948"/>
    </source>
</evidence>
<dbReference type="RefSeq" id="XP_064666560.1">
    <property type="nucleotide sequence ID" value="XM_064809408.1"/>
</dbReference>
<evidence type="ECO:0000256" key="9">
    <source>
        <dbReference type="ARBA" id="ARBA00022777"/>
    </source>
</evidence>
<dbReference type="InterPro" id="IPR051175">
    <property type="entry name" value="CLK_kinases"/>
</dbReference>
<dbReference type="EC" id="2.7.11.1" evidence="3"/>
<proteinExistence type="predicted"/>
<accession>A0AAN6QEZ5</accession>
<feature type="binding site" evidence="15">
    <location>
        <position position="119"/>
    </location>
    <ligand>
        <name>ATP</name>
        <dbReference type="ChEBI" id="CHEBI:30616"/>
    </ligand>
</feature>
<comment type="catalytic activity">
    <reaction evidence="14">
        <text>L-seryl-[protein] + ATP = O-phospho-L-seryl-[protein] + ADP + H(+)</text>
        <dbReference type="Rhea" id="RHEA:17989"/>
        <dbReference type="Rhea" id="RHEA-COMP:9863"/>
        <dbReference type="Rhea" id="RHEA-COMP:11604"/>
        <dbReference type="ChEBI" id="CHEBI:15378"/>
        <dbReference type="ChEBI" id="CHEBI:29999"/>
        <dbReference type="ChEBI" id="CHEBI:30616"/>
        <dbReference type="ChEBI" id="CHEBI:83421"/>
        <dbReference type="ChEBI" id="CHEBI:456216"/>
        <dbReference type="EC" id="2.7.11.1"/>
    </reaction>
</comment>
<dbReference type="EMBL" id="MU853359">
    <property type="protein sequence ID" value="KAK4108990.1"/>
    <property type="molecule type" value="Genomic_DNA"/>
</dbReference>
<dbReference type="PANTHER" id="PTHR45646">
    <property type="entry name" value="SERINE/THREONINE-PROTEIN KINASE DOA-RELATED"/>
    <property type="match status" value="1"/>
</dbReference>
<dbReference type="InterPro" id="IPR008266">
    <property type="entry name" value="Tyr_kinase_AS"/>
</dbReference>
<evidence type="ECO:0000256" key="3">
    <source>
        <dbReference type="ARBA" id="ARBA00012513"/>
    </source>
</evidence>
<dbReference type="Pfam" id="PF00069">
    <property type="entry name" value="Pkinase"/>
    <property type="match status" value="2"/>
</dbReference>
<feature type="compositionally biased region" description="Polar residues" evidence="16">
    <location>
        <begin position="586"/>
        <end position="603"/>
    </location>
</feature>
<evidence type="ECO:0000256" key="6">
    <source>
        <dbReference type="ARBA" id="ARBA00022527"/>
    </source>
</evidence>
<feature type="region of interest" description="Disordered" evidence="16">
    <location>
        <begin position="1"/>
        <end position="45"/>
    </location>
</feature>
<comment type="caution">
    <text evidence="18">The sequence shown here is derived from an EMBL/GenBank/DDBJ whole genome shotgun (WGS) entry which is preliminary data.</text>
</comment>
<sequence length="603" mass="67420">MSMEITPASPATSPKVSSQPNPSPPSLDGDHTTLNSTPNDNPFLVPDEELDGVDILEDISRGCDTVESLASYVEGGFHPVHLGDVLGSRYRVAHKLGHGKHATVWLCHDNIRNKWRAVKVNSAIASASTEYGDNGSSACQHLRETSTFEERESHHIVLPLKSFQIDGPNGRHLCEVLPLLGPSLSGISDVYGHCESLLKHICYQIVEAMDFLHSKNVCHGDYRPQNILFRLADGVEEWPAQRIVEALGRRRVVPVRPFHFQSTATNGDTDHPERRPRYLVQNASIDYGCGDCVPRVAVIDFGLAYIGQARQRIGTPLPYAAPEELLCLPTSGPKTDIWSLACTIYHVMTGMPPFAREEHDLKDTMRGIEAVLGPLPREHHTQWEALFPEFSPYLAKLGYVAFDPNLTTLHARLLGRAGGGGSLLGRVFFEDRLLPMSTTEAREIASQDYQTTRRLPKYSRSMRVGNWTPVDPQFRLKPFESRTVLRGQVHRLMSFIMAVFKWKPDERATTQDLLKHRWLVARTHWWHKPPFNKLIDPKRWARTQPVREAEDHGILETQELPADPEARGRTLQPTGKGPSPDPAAKSSGQHLVQQPEAQSGAQS</sequence>
<evidence type="ECO:0000256" key="2">
    <source>
        <dbReference type="ARBA" id="ARBA00011534"/>
    </source>
</evidence>
<protein>
    <recommendedName>
        <fullName evidence="5">EKC/KEOPS complex subunit BUD32</fullName>
        <ecNumber evidence="3">2.7.11.1</ecNumber>
    </recommendedName>
    <alternativeName>
        <fullName evidence="11 12">Atypical Serine/threonine protein kinase BUD32</fullName>
    </alternativeName>
    <alternativeName>
        <fullName evidence="4">EKC/KEOPS complex subunit bud32</fullName>
    </alternativeName>
</protein>
<name>A0AAN6QEZ5_9PEZI</name>
<keyword evidence="9 18" id="KW-0418">Kinase</keyword>
<feature type="domain" description="Protein kinase" evidence="17">
    <location>
        <begin position="90"/>
        <end position="519"/>
    </location>
</feature>
<dbReference type="GeneID" id="89933532"/>
<dbReference type="SMART" id="SM00220">
    <property type="entry name" value="S_TKc"/>
    <property type="match status" value="1"/>
</dbReference>
<comment type="function">
    <text evidence="1">Component of the EKC/KEOPS complex that is required for the formation of a threonylcarbamoyl group on adenosine at position 37 (t(6)A37) in tRNAs that read codons beginning with adenine. The complex is probably involved in the transfer of the threonylcarbamoyl moiety of threonylcarbamoyl-AMP (TC-AMP) to the N6 group of A37. BUD32 has ATPase activity in the context of the EKC/KEOPS complex and likely plays a supporting role to the catalytic subunit KAE1. The EKC/KEOPS complex also promotes both telomere uncapping and telomere elongation. The complex is required for efficient recruitment of transcriptional coactivators.</text>
</comment>
<evidence type="ECO:0000256" key="13">
    <source>
        <dbReference type="ARBA" id="ARBA00047899"/>
    </source>
</evidence>
<keyword evidence="6" id="KW-0723">Serine/threonine-protein kinase</keyword>
<organism evidence="18 19">
    <name type="scientific">Canariomyces notabilis</name>
    <dbReference type="NCBI Taxonomy" id="2074819"/>
    <lineage>
        <taxon>Eukaryota</taxon>
        <taxon>Fungi</taxon>
        <taxon>Dikarya</taxon>
        <taxon>Ascomycota</taxon>
        <taxon>Pezizomycotina</taxon>
        <taxon>Sordariomycetes</taxon>
        <taxon>Sordariomycetidae</taxon>
        <taxon>Sordariales</taxon>
        <taxon>Chaetomiaceae</taxon>
        <taxon>Canariomyces</taxon>
    </lineage>
</organism>
<keyword evidence="19" id="KW-1185">Reference proteome</keyword>
<dbReference type="PROSITE" id="PS00109">
    <property type="entry name" value="PROTEIN_KINASE_TYR"/>
    <property type="match status" value="1"/>
</dbReference>
<reference evidence="18" key="2">
    <citation type="submission" date="2023-05" db="EMBL/GenBank/DDBJ databases">
        <authorList>
            <consortium name="Lawrence Berkeley National Laboratory"/>
            <person name="Steindorff A."/>
            <person name="Hensen N."/>
            <person name="Bonometti L."/>
            <person name="Westerberg I."/>
            <person name="Brannstrom I.O."/>
            <person name="Guillou S."/>
            <person name="Cros-Aarteil S."/>
            <person name="Calhoun S."/>
            <person name="Haridas S."/>
            <person name="Kuo A."/>
            <person name="Mondo S."/>
            <person name="Pangilinan J."/>
            <person name="Riley R."/>
            <person name="Labutti K."/>
            <person name="Andreopoulos B."/>
            <person name="Lipzen A."/>
            <person name="Chen C."/>
            <person name="Yanf M."/>
            <person name="Daum C."/>
            <person name="Ng V."/>
            <person name="Clum A."/>
            <person name="Ohm R."/>
            <person name="Martin F."/>
            <person name="Silar P."/>
            <person name="Natvig D."/>
            <person name="Lalanne C."/>
            <person name="Gautier V."/>
            <person name="Ament-Velasquez S.L."/>
            <person name="Kruys A."/>
            <person name="Hutchinson M.I."/>
            <person name="Powell A.J."/>
            <person name="Barry K."/>
            <person name="Miller A.N."/>
            <person name="Grigoriev I.V."/>
            <person name="Debuchy R."/>
            <person name="Gladieux P."/>
            <person name="Thoren M.H."/>
            <person name="Johannesson H."/>
        </authorList>
    </citation>
    <scope>NUCLEOTIDE SEQUENCE</scope>
    <source>
        <strain evidence="18">CBS 508.74</strain>
    </source>
</reference>
<feature type="compositionally biased region" description="Basic and acidic residues" evidence="16">
    <location>
        <begin position="545"/>
        <end position="554"/>
    </location>
</feature>
<dbReference type="PROSITE" id="PS00107">
    <property type="entry name" value="PROTEIN_KINASE_ATP"/>
    <property type="match status" value="1"/>
</dbReference>
<gene>
    <name evidence="18" type="ORF">N656DRAFT_369044</name>
</gene>
<dbReference type="Gene3D" id="3.30.200.20">
    <property type="entry name" value="Phosphorylase Kinase, domain 1"/>
    <property type="match status" value="1"/>
</dbReference>
<dbReference type="InterPro" id="IPR000719">
    <property type="entry name" value="Prot_kinase_dom"/>
</dbReference>
<evidence type="ECO:0000256" key="14">
    <source>
        <dbReference type="ARBA" id="ARBA00048679"/>
    </source>
</evidence>
<evidence type="ECO:0000313" key="19">
    <source>
        <dbReference type="Proteomes" id="UP001302812"/>
    </source>
</evidence>
<evidence type="ECO:0000256" key="1">
    <source>
        <dbReference type="ARBA" id="ARBA00003747"/>
    </source>
</evidence>
<evidence type="ECO:0000313" key="18">
    <source>
        <dbReference type="EMBL" id="KAK4108990.1"/>
    </source>
</evidence>
<keyword evidence="8 15" id="KW-0547">Nucleotide-binding</keyword>
<dbReference type="GO" id="GO:0043484">
    <property type="term" value="P:regulation of RNA splicing"/>
    <property type="evidence" value="ECO:0007669"/>
    <property type="project" value="TreeGrafter"/>
</dbReference>
<dbReference type="PANTHER" id="PTHR45646:SF11">
    <property type="entry name" value="SERINE_THREONINE-PROTEIN KINASE DOA"/>
    <property type="match status" value="1"/>
</dbReference>
<evidence type="ECO:0000256" key="16">
    <source>
        <dbReference type="SAM" id="MobiDB-lite"/>
    </source>
</evidence>
<dbReference type="GO" id="GO:0005524">
    <property type="term" value="F:ATP binding"/>
    <property type="evidence" value="ECO:0007669"/>
    <property type="project" value="UniProtKB-UniRule"/>
</dbReference>
<keyword evidence="10 15" id="KW-0067">ATP-binding</keyword>
<dbReference type="Gene3D" id="1.10.510.10">
    <property type="entry name" value="Transferase(Phosphotransferase) domain 1"/>
    <property type="match status" value="1"/>
</dbReference>